<dbReference type="EMBL" id="JAAAML010000001">
    <property type="protein sequence ID" value="MCO6408236.1"/>
    <property type="molecule type" value="Genomic_DNA"/>
</dbReference>
<gene>
    <name evidence="1" type="primary">hemP</name>
    <name evidence="1" type="ORF">GTW23_08635</name>
</gene>
<reference evidence="1 2" key="1">
    <citation type="submission" date="2020-01" db="EMBL/GenBank/DDBJ databases">
        <title>Genomes of bacteria type strains.</title>
        <authorList>
            <person name="Chen J."/>
            <person name="Zhu S."/>
            <person name="Yang J."/>
        </authorList>
    </citation>
    <scope>NUCLEOTIDE SEQUENCE [LARGE SCALE GENOMIC DNA]</scope>
    <source>
        <strain evidence="1 2">DSM 16655</strain>
    </source>
</reference>
<comment type="caution">
    <text evidence="1">The sequence shown here is derived from an EMBL/GenBank/DDBJ whole genome shotgun (WGS) entry which is preliminary data.</text>
</comment>
<protein>
    <submittedName>
        <fullName evidence="1">Hemin uptake protein HemP</fullName>
    </submittedName>
</protein>
<name>A0ABT1CPV2_9HYPH</name>
<proteinExistence type="predicted"/>
<accession>A0ABT1CPV2</accession>
<keyword evidence="2" id="KW-1185">Reference proteome</keyword>
<dbReference type="Proteomes" id="UP001320715">
    <property type="component" value="Unassembled WGS sequence"/>
</dbReference>
<dbReference type="Pfam" id="PF10636">
    <property type="entry name" value="hemP"/>
    <property type="match status" value="1"/>
</dbReference>
<evidence type="ECO:0000313" key="2">
    <source>
        <dbReference type="Proteomes" id="UP001320715"/>
    </source>
</evidence>
<dbReference type="InterPro" id="IPR019600">
    <property type="entry name" value="Hemin_uptake_protein_HemP"/>
</dbReference>
<evidence type="ECO:0000313" key="1">
    <source>
        <dbReference type="EMBL" id="MCO6408236.1"/>
    </source>
</evidence>
<dbReference type="Gene3D" id="2.10.70.10">
    <property type="entry name" value="Complement Module, domain 1"/>
    <property type="match status" value="1"/>
</dbReference>
<sequence length="37" mass="4171">MIESRALFGDGKEIGIEHDGAVYRLKITRQGKLILNK</sequence>
<organism evidence="1 2">
    <name type="scientific">Hoeflea alexandrii</name>
    <dbReference type="NCBI Taxonomy" id="288436"/>
    <lineage>
        <taxon>Bacteria</taxon>
        <taxon>Pseudomonadati</taxon>
        <taxon>Pseudomonadota</taxon>
        <taxon>Alphaproteobacteria</taxon>
        <taxon>Hyphomicrobiales</taxon>
        <taxon>Rhizobiaceae</taxon>
        <taxon>Hoeflea</taxon>
    </lineage>
</organism>